<dbReference type="AlphaFoldDB" id="A0A314KSU4"/>
<dbReference type="SUPFAM" id="SSF54160">
    <property type="entry name" value="Chromo domain-like"/>
    <property type="match status" value="1"/>
</dbReference>
<dbReference type="Gene3D" id="3.30.70.270">
    <property type="match status" value="1"/>
</dbReference>
<dbReference type="PANTHER" id="PTHR46148:SF52">
    <property type="entry name" value="OS04G0603800 PROTEIN"/>
    <property type="match status" value="1"/>
</dbReference>
<evidence type="ECO:0000313" key="2">
    <source>
        <dbReference type="EMBL" id="OIT32285.1"/>
    </source>
</evidence>
<dbReference type="InterPro" id="IPR043502">
    <property type="entry name" value="DNA/RNA_pol_sf"/>
</dbReference>
<dbReference type="PANTHER" id="PTHR46148">
    <property type="entry name" value="CHROMO DOMAIN-CONTAINING PROTEIN"/>
    <property type="match status" value="1"/>
</dbReference>
<proteinExistence type="predicted"/>
<dbReference type="PROSITE" id="PS50013">
    <property type="entry name" value="CHROMO_2"/>
    <property type="match status" value="1"/>
</dbReference>
<evidence type="ECO:0000313" key="3">
    <source>
        <dbReference type="Proteomes" id="UP000187609"/>
    </source>
</evidence>
<gene>
    <name evidence="2" type="ORF">A4A49_14426</name>
</gene>
<dbReference type="InterPro" id="IPR056924">
    <property type="entry name" value="SH3_Tf2-1"/>
</dbReference>
<dbReference type="InterPro" id="IPR043128">
    <property type="entry name" value="Rev_trsase/Diguanyl_cyclase"/>
</dbReference>
<sequence length="588" mass="66591">MEGRIEGLEKTMNEVQEEIGAVRDYLGQLQEWLQKNDEHDAEILQLMKGNPTNQVDPTKEAEMMAKNSGNQGGNGQREGVQPQFLDETRPRRLELPLFSGDNPYEGFNRAERYFHFNGIDDKDKLELGNLYEVLIGLQQTRSVAQHREDFELLLAPLKDADDEVLMGILINGLREEIKAELRLSKLGTLTQIIDQSLRIEEKNWALSQAHLPRHMRMALPRGPTHFPVTDNNRTGSTTSPHLNLLIVAVGDDQEGGIDEQMEEVISAGIDQLNALGQTEPQKLMQLSLHSIAGFTSKKSLKVWGTILGKKVIVLIDSGASTNFISRIVAEALRKFLRDYGKIARPLTQFLKKDAFSWNNEAQLAFDSLKQAMVTLPVLALPNFNKLVARNTILDELKVNLTHAQVQMKLYVDAKRREVVFQPGDLVYLHMQPFKLRSLAKKVNQKLSAGYYGPYTVLSKIGEVAYRLGLPPHSLVHPVFYVSWLNRVVKDSTPVQQLPPFLSEELEMQVQPKSVVDCRTLLNGSQEVLIKWKDLPDFENTWESYEVIDAQFPHFHLEDKLKLVGPSIVRPAVTRVYNHIKNGENKASI</sequence>
<feature type="domain" description="Chromo" evidence="1">
    <location>
        <begin position="500"/>
        <end position="543"/>
    </location>
</feature>
<protein>
    <recommendedName>
        <fullName evidence="1">Chromo domain-containing protein</fullName>
    </recommendedName>
</protein>
<comment type="caution">
    <text evidence="2">The sequence shown here is derived from an EMBL/GenBank/DDBJ whole genome shotgun (WGS) entry which is preliminary data.</text>
</comment>
<organism evidence="2 3">
    <name type="scientific">Nicotiana attenuata</name>
    <name type="common">Coyote tobacco</name>
    <dbReference type="NCBI Taxonomy" id="49451"/>
    <lineage>
        <taxon>Eukaryota</taxon>
        <taxon>Viridiplantae</taxon>
        <taxon>Streptophyta</taxon>
        <taxon>Embryophyta</taxon>
        <taxon>Tracheophyta</taxon>
        <taxon>Spermatophyta</taxon>
        <taxon>Magnoliopsida</taxon>
        <taxon>eudicotyledons</taxon>
        <taxon>Gunneridae</taxon>
        <taxon>Pentapetalae</taxon>
        <taxon>asterids</taxon>
        <taxon>lamiids</taxon>
        <taxon>Solanales</taxon>
        <taxon>Solanaceae</taxon>
        <taxon>Nicotianoideae</taxon>
        <taxon>Nicotianeae</taxon>
        <taxon>Nicotiana</taxon>
    </lineage>
</organism>
<accession>A0A314KSU4</accession>
<dbReference type="InterPro" id="IPR016197">
    <property type="entry name" value="Chromo-like_dom_sf"/>
</dbReference>
<dbReference type="EMBL" id="MJEQ01001089">
    <property type="protein sequence ID" value="OIT32285.1"/>
    <property type="molecule type" value="Genomic_DNA"/>
</dbReference>
<dbReference type="Gramene" id="OIT32285">
    <property type="protein sequence ID" value="OIT32285"/>
    <property type="gene ID" value="A4A49_14426"/>
</dbReference>
<dbReference type="Pfam" id="PF00385">
    <property type="entry name" value="Chromo"/>
    <property type="match status" value="1"/>
</dbReference>
<dbReference type="SUPFAM" id="SSF56672">
    <property type="entry name" value="DNA/RNA polymerases"/>
    <property type="match status" value="1"/>
</dbReference>
<dbReference type="InterPro" id="IPR000953">
    <property type="entry name" value="Chromo/chromo_shadow_dom"/>
</dbReference>
<name>A0A314KSU4_NICAT</name>
<evidence type="ECO:0000259" key="1">
    <source>
        <dbReference type="PROSITE" id="PS50013"/>
    </source>
</evidence>
<dbReference type="Gene3D" id="2.40.50.40">
    <property type="match status" value="1"/>
</dbReference>
<dbReference type="InterPro" id="IPR023780">
    <property type="entry name" value="Chromo_domain"/>
</dbReference>
<dbReference type="Proteomes" id="UP000187609">
    <property type="component" value="Unassembled WGS sequence"/>
</dbReference>
<dbReference type="Pfam" id="PF24626">
    <property type="entry name" value="SH3_Tf2-1"/>
    <property type="match status" value="1"/>
</dbReference>
<keyword evidence="3" id="KW-1185">Reference proteome</keyword>
<reference evidence="2" key="1">
    <citation type="submission" date="2016-11" db="EMBL/GenBank/DDBJ databases">
        <title>The genome of Nicotiana attenuata.</title>
        <authorList>
            <person name="Xu S."/>
            <person name="Brockmoeller T."/>
            <person name="Gaquerel E."/>
            <person name="Navarro A."/>
            <person name="Kuhl H."/>
            <person name="Gase K."/>
            <person name="Ling Z."/>
            <person name="Zhou W."/>
            <person name="Kreitzer C."/>
            <person name="Stanke M."/>
            <person name="Tang H."/>
            <person name="Lyons E."/>
            <person name="Pandey P."/>
            <person name="Pandey S.P."/>
            <person name="Timmermann B."/>
            <person name="Baldwin I.T."/>
        </authorList>
    </citation>
    <scope>NUCLEOTIDE SEQUENCE [LARGE SCALE GENOMIC DNA]</scope>
    <source>
        <strain evidence="2">UT</strain>
    </source>
</reference>